<feature type="signal peptide" evidence="1">
    <location>
        <begin position="1"/>
        <end position="20"/>
    </location>
</feature>
<dbReference type="AlphaFoldDB" id="A0A4R6A837"/>
<proteinExistence type="predicted"/>
<dbReference type="Proteomes" id="UP000295701">
    <property type="component" value="Unassembled WGS sequence"/>
</dbReference>
<gene>
    <name evidence="2" type="ORF">E2L08_10725</name>
</gene>
<evidence type="ECO:0000313" key="2">
    <source>
        <dbReference type="EMBL" id="TDL78408.1"/>
    </source>
</evidence>
<accession>A0A4R6A837</accession>
<feature type="chain" id="PRO_5020489675" evidence="1">
    <location>
        <begin position="21"/>
        <end position="212"/>
    </location>
</feature>
<evidence type="ECO:0000313" key="3">
    <source>
        <dbReference type="Proteomes" id="UP000295701"/>
    </source>
</evidence>
<dbReference type="RefSeq" id="WP_133397081.1">
    <property type="nucleotide sequence ID" value="NZ_SNAA01000011.1"/>
</dbReference>
<dbReference type="OrthoDB" id="7723416at2"/>
<evidence type="ECO:0000256" key="1">
    <source>
        <dbReference type="SAM" id="SignalP"/>
    </source>
</evidence>
<protein>
    <submittedName>
        <fullName evidence="2">Uncharacterized protein</fullName>
    </submittedName>
</protein>
<dbReference type="EMBL" id="SNAA01000011">
    <property type="protein sequence ID" value="TDL78408.1"/>
    <property type="molecule type" value="Genomic_DNA"/>
</dbReference>
<keyword evidence="1" id="KW-0732">Signal</keyword>
<name>A0A4R6A837_9RHOB</name>
<comment type="caution">
    <text evidence="2">The sequence shown here is derived from an EMBL/GenBank/DDBJ whole genome shotgun (WGS) entry which is preliminary data.</text>
</comment>
<organism evidence="2 3">
    <name type="scientific">Palleronia sediminis</name>
    <dbReference type="NCBI Taxonomy" id="2547833"/>
    <lineage>
        <taxon>Bacteria</taxon>
        <taxon>Pseudomonadati</taxon>
        <taxon>Pseudomonadota</taxon>
        <taxon>Alphaproteobacteria</taxon>
        <taxon>Rhodobacterales</taxon>
        <taxon>Roseobacteraceae</taxon>
        <taxon>Palleronia</taxon>
    </lineage>
</organism>
<reference evidence="2 3" key="1">
    <citation type="submission" date="2019-03" db="EMBL/GenBank/DDBJ databases">
        <title>Primorskyibacter sp. SS33 isolated from sediments.</title>
        <authorList>
            <person name="Xunke S."/>
        </authorList>
    </citation>
    <scope>NUCLEOTIDE SEQUENCE [LARGE SCALE GENOMIC DNA]</scope>
    <source>
        <strain evidence="2 3">SS33</strain>
    </source>
</reference>
<keyword evidence="3" id="KW-1185">Reference proteome</keyword>
<sequence>MPARSILALLALLWPAAALAESFSVQLGGRVIGRLELEPASLISILDNTPLGAADGTFRAAFADGAEGRRYEAVNSDGRRITVLFDGTDVAATEVVPASERTPLSDPAAVPEGVLDPITGLRRLVEARDCPPTFRMYDGRRAIEVSPVERRIEGASLVCRLDYRVIAGPGHVSPFRLTNLRLEARYGLSGGAVSGLSGMSVSAGPFSVVLAR</sequence>